<evidence type="ECO:0000256" key="1">
    <source>
        <dbReference type="ARBA" id="ARBA00023015"/>
    </source>
</evidence>
<dbReference type="PANTHER" id="PTHR44688:SF16">
    <property type="entry name" value="DNA-BINDING TRANSCRIPTIONAL ACTIVATOR DEVR_DOSR"/>
    <property type="match status" value="1"/>
</dbReference>
<evidence type="ECO:0000313" key="5">
    <source>
        <dbReference type="EMBL" id="KKL61046.1"/>
    </source>
</evidence>
<dbReference type="SUPFAM" id="SSF46894">
    <property type="entry name" value="C-terminal effector domain of the bipartite response regulators"/>
    <property type="match status" value="1"/>
</dbReference>
<dbReference type="PANTHER" id="PTHR44688">
    <property type="entry name" value="DNA-BINDING TRANSCRIPTIONAL ACTIVATOR DEVR_DOSR"/>
    <property type="match status" value="1"/>
</dbReference>
<proteinExistence type="predicted"/>
<dbReference type="PROSITE" id="PS50043">
    <property type="entry name" value="HTH_LUXR_2"/>
    <property type="match status" value="1"/>
</dbReference>
<dbReference type="SMART" id="SM00421">
    <property type="entry name" value="HTH_LUXR"/>
    <property type="match status" value="1"/>
</dbReference>
<dbReference type="AlphaFoldDB" id="A0A0F9E4C6"/>
<protein>
    <recommendedName>
        <fullName evidence="4">HTH luxR-type domain-containing protein</fullName>
    </recommendedName>
</protein>
<dbReference type="PRINTS" id="PR00038">
    <property type="entry name" value="HTHLUXR"/>
</dbReference>
<evidence type="ECO:0000256" key="3">
    <source>
        <dbReference type="ARBA" id="ARBA00023163"/>
    </source>
</evidence>
<dbReference type="Pfam" id="PF00196">
    <property type="entry name" value="GerE"/>
    <property type="match status" value="1"/>
</dbReference>
<evidence type="ECO:0000256" key="2">
    <source>
        <dbReference type="ARBA" id="ARBA00023125"/>
    </source>
</evidence>
<reference evidence="5" key="1">
    <citation type="journal article" date="2015" name="Nature">
        <title>Complex archaea that bridge the gap between prokaryotes and eukaryotes.</title>
        <authorList>
            <person name="Spang A."/>
            <person name="Saw J.H."/>
            <person name="Jorgensen S.L."/>
            <person name="Zaremba-Niedzwiedzka K."/>
            <person name="Martijn J."/>
            <person name="Lind A.E."/>
            <person name="van Eijk R."/>
            <person name="Schleper C."/>
            <person name="Guy L."/>
            <person name="Ettema T.J."/>
        </authorList>
    </citation>
    <scope>NUCLEOTIDE SEQUENCE</scope>
</reference>
<feature type="domain" description="HTH luxR-type" evidence="4">
    <location>
        <begin position="1"/>
        <end position="62"/>
    </location>
</feature>
<dbReference type="InterPro" id="IPR036388">
    <property type="entry name" value="WH-like_DNA-bd_sf"/>
</dbReference>
<organism evidence="5">
    <name type="scientific">marine sediment metagenome</name>
    <dbReference type="NCBI Taxonomy" id="412755"/>
    <lineage>
        <taxon>unclassified sequences</taxon>
        <taxon>metagenomes</taxon>
        <taxon>ecological metagenomes</taxon>
    </lineage>
</organism>
<dbReference type="InterPro" id="IPR000792">
    <property type="entry name" value="Tscrpt_reg_LuxR_C"/>
</dbReference>
<evidence type="ECO:0000259" key="4">
    <source>
        <dbReference type="PROSITE" id="PS50043"/>
    </source>
</evidence>
<sequence>MKDLTPGEMEVLKFIAEGRPHKEIGALLFYAPESIKNMMKSVKKKLGAKSVAHAVHIAHQRGLLD</sequence>
<dbReference type="InterPro" id="IPR016032">
    <property type="entry name" value="Sig_transdc_resp-reg_C-effctor"/>
</dbReference>
<accession>A0A0F9E4C6</accession>
<dbReference type="GO" id="GO:0003677">
    <property type="term" value="F:DNA binding"/>
    <property type="evidence" value="ECO:0007669"/>
    <property type="project" value="UniProtKB-KW"/>
</dbReference>
<comment type="caution">
    <text evidence="5">The sequence shown here is derived from an EMBL/GenBank/DDBJ whole genome shotgun (WGS) entry which is preliminary data.</text>
</comment>
<gene>
    <name evidence="5" type="ORF">LCGC14_2199230</name>
</gene>
<keyword evidence="2" id="KW-0238">DNA-binding</keyword>
<keyword evidence="1" id="KW-0805">Transcription regulation</keyword>
<keyword evidence="3" id="KW-0804">Transcription</keyword>
<dbReference type="GO" id="GO:0006355">
    <property type="term" value="P:regulation of DNA-templated transcription"/>
    <property type="evidence" value="ECO:0007669"/>
    <property type="project" value="InterPro"/>
</dbReference>
<name>A0A0F9E4C6_9ZZZZ</name>
<dbReference type="Gene3D" id="1.10.10.10">
    <property type="entry name" value="Winged helix-like DNA-binding domain superfamily/Winged helix DNA-binding domain"/>
    <property type="match status" value="1"/>
</dbReference>
<dbReference type="CDD" id="cd06170">
    <property type="entry name" value="LuxR_C_like"/>
    <property type="match status" value="1"/>
</dbReference>
<dbReference type="EMBL" id="LAZR01028940">
    <property type="protein sequence ID" value="KKL61046.1"/>
    <property type="molecule type" value="Genomic_DNA"/>
</dbReference>